<gene>
    <name evidence="9" type="primary">fliO</name>
    <name evidence="9" type="ORF">CRU78_17735</name>
</gene>
<dbReference type="PANTHER" id="PTHR38766">
    <property type="entry name" value="FLAGELLAR PROTEIN FLIO"/>
    <property type="match status" value="1"/>
</dbReference>
<dbReference type="AlphaFoldDB" id="A0A6A7RZ75"/>
<evidence type="ECO:0000256" key="1">
    <source>
        <dbReference type="ARBA" id="ARBA00022475"/>
    </source>
</evidence>
<keyword evidence="3 7" id="KW-1133">Transmembrane helix</keyword>
<sequence length="150" mass="16187">MLRYLKPLAYHPTLKACWLLCALFSGSTLAQTALPEPPGLSLATMLQSVLGLALVIAVLFLAAYFLRRLNGGRGFGSNGPMRVVGGLIIGSRERIVLVEIGDTWLVVGLVPGQIRTLHTLPKGELPAAGDGEKPFSQWLKQVAQRKNEGR</sequence>
<dbReference type="GO" id="GO:0044781">
    <property type="term" value="P:bacterial-type flagellum organization"/>
    <property type="evidence" value="ECO:0007669"/>
    <property type="project" value="UniProtKB-UniRule"/>
</dbReference>
<dbReference type="Pfam" id="PF04347">
    <property type="entry name" value="FliO"/>
    <property type="match status" value="1"/>
</dbReference>
<keyword evidence="2 7" id="KW-0812">Transmembrane</keyword>
<evidence type="ECO:0000256" key="4">
    <source>
        <dbReference type="ARBA" id="ARBA00023136"/>
    </source>
</evidence>
<keyword evidence="4 7" id="KW-0472">Membrane</keyword>
<dbReference type="PANTHER" id="PTHR38766:SF1">
    <property type="entry name" value="FLAGELLAR PROTEIN FLIO"/>
    <property type="match status" value="1"/>
</dbReference>
<evidence type="ECO:0000256" key="3">
    <source>
        <dbReference type="ARBA" id="ARBA00022989"/>
    </source>
</evidence>
<evidence type="ECO:0000256" key="2">
    <source>
        <dbReference type="ARBA" id="ARBA00022692"/>
    </source>
</evidence>
<evidence type="ECO:0000256" key="8">
    <source>
        <dbReference type="SAM" id="SignalP"/>
    </source>
</evidence>
<dbReference type="InterPro" id="IPR052205">
    <property type="entry name" value="FliO/MopB"/>
</dbReference>
<keyword evidence="9" id="KW-0969">Cilium</keyword>
<keyword evidence="8" id="KW-0732">Signal</keyword>
<dbReference type="Proteomes" id="UP000342300">
    <property type="component" value="Unassembled WGS sequence"/>
</dbReference>
<keyword evidence="1 7" id="KW-1003">Cell membrane</keyword>
<dbReference type="InterPro" id="IPR022781">
    <property type="entry name" value="Flagellar_biosynth_FliO"/>
</dbReference>
<feature type="chain" id="PRO_5025502833" description="Flagellar protein" evidence="8">
    <location>
        <begin position="31"/>
        <end position="150"/>
    </location>
</feature>
<keyword evidence="5 7" id="KW-0975">Bacterial flagellum</keyword>
<evidence type="ECO:0000256" key="7">
    <source>
        <dbReference type="RuleBase" id="RU362064"/>
    </source>
</evidence>
<evidence type="ECO:0000256" key="6">
    <source>
        <dbReference type="ARBA" id="ARBA00037937"/>
    </source>
</evidence>
<dbReference type="GO" id="GO:0009425">
    <property type="term" value="C:bacterial-type flagellum basal body"/>
    <property type="evidence" value="ECO:0007669"/>
    <property type="project" value="UniProtKB-SubCell"/>
</dbReference>
<accession>A0A6A7RZ75</accession>
<protein>
    <recommendedName>
        <fullName evidence="7">Flagellar protein</fullName>
    </recommendedName>
</protein>
<keyword evidence="9" id="KW-0282">Flagellum</keyword>
<dbReference type="NCBIfam" id="TIGR03500">
    <property type="entry name" value="FliO_TIGR"/>
    <property type="match status" value="1"/>
</dbReference>
<evidence type="ECO:0000313" key="9">
    <source>
        <dbReference type="EMBL" id="MQM32242.1"/>
    </source>
</evidence>
<name>A0A6A7RZ75_9PROT</name>
<proteinExistence type="inferred from homology"/>
<evidence type="ECO:0000313" key="10">
    <source>
        <dbReference type="Proteomes" id="UP000342300"/>
    </source>
</evidence>
<feature type="transmembrane region" description="Helical" evidence="7">
    <location>
        <begin position="46"/>
        <end position="66"/>
    </location>
</feature>
<feature type="signal peptide" evidence="8">
    <location>
        <begin position="1"/>
        <end position="30"/>
    </location>
</feature>
<reference evidence="9 10" key="1">
    <citation type="submission" date="2017-09" db="EMBL/GenBank/DDBJ databases">
        <title>Metagenomic Analysis Reveals Denitrifying Candidatus Accumulibacter and Flanking Population as a Source of N2O.</title>
        <authorList>
            <person name="Gao H."/>
            <person name="Mao Y."/>
            <person name="Zhao X."/>
            <person name="Liu W.-T."/>
            <person name="Zhang T."/>
            <person name="Wells G."/>
        </authorList>
    </citation>
    <scope>NUCLEOTIDE SEQUENCE [LARGE SCALE GENOMIC DNA]</scope>
    <source>
        <strain evidence="9">CANDO_2_IC</strain>
    </source>
</reference>
<comment type="similarity">
    <text evidence="6 7">Belongs to the FliO/MopB family.</text>
</comment>
<organism evidence="9 10">
    <name type="scientific">Candidatus Accumulibacter phosphatis</name>
    <dbReference type="NCBI Taxonomy" id="327160"/>
    <lineage>
        <taxon>Bacteria</taxon>
        <taxon>Pseudomonadati</taxon>
        <taxon>Pseudomonadota</taxon>
        <taxon>Betaproteobacteria</taxon>
        <taxon>Candidatus Accumulibacter</taxon>
    </lineage>
</organism>
<dbReference type="GO" id="GO:0005886">
    <property type="term" value="C:plasma membrane"/>
    <property type="evidence" value="ECO:0007669"/>
    <property type="project" value="UniProtKB-SubCell"/>
</dbReference>
<comment type="caution">
    <text evidence="9">The sequence shown here is derived from an EMBL/GenBank/DDBJ whole genome shotgun (WGS) entry which is preliminary data.</text>
</comment>
<dbReference type="EMBL" id="PDHS01000473">
    <property type="protein sequence ID" value="MQM32242.1"/>
    <property type="molecule type" value="Genomic_DNA"/>
</dbReference>
<evidence type="ECO:0000256" key="5">
    <source>
        <dbReference type="ARBA" id="ARBA00023143"/>
    </source>
</evidence>
<keyword evidence="9" id="KW-0966">Cell projection</keyword>
<comment type="subcellular location">
    <subcellularLocation>
        <location evidence="7">Cell membrane</location>
    </subcellularLocation>
    <subcellularLocation>
        <location evidence="7">Bacterial flagellum basal body</location>
    </subcellularLocation>
</comment>